<keyword evidence="3" id="KW-1185">Reference proteome</keyword>
<dbReference type="PANTHER" id="PTHR14740:SF3">
    <property type="entry name" value="CASPASE ACTIVITY AND APOPTOSIS INHIBITOR 1"/>
    <property type="match status" value="1"/>
</dbReference>
<feature type="compositionally biased region" description="Basic residues" evidence="1">
    <location>
        <begin position="440"/>
        <end position="455"/>
    </location>
</feature>
<feature type="compositionally biased region" description="Basic and acidic residues" evidence="1">
    <location>
        <begin position="183"/>
        <end position="204"/>
    </location>
</feature>
<organism evidence="2 3">
    <name type="scientific">Trichomalopsis sarcophagae</name>
    <dbReference type="NCBI Taxonomy" id="543379"/>
    <lineage>
        <taxon>Eukaryota</taxon>
        <taxon>Metazoa</taxon>
        <taxon>Ecdysozoa</taxon>
        <taxon>Arthropoda</taxon>
        <taxon>Hexapoda</taxon>
        <taxon>Insecta</taxon>
        <taxon>Pterygota</taxon>
        <taxon>Neoptera</taxon>
        <taxon>Endopterygota</taxon>
        <taxon>Hymenoptera</taxon>
        <taxon>Apocrita</taxon>
        <taxon>Proctotrupomorpha</taxon>
        <taxon>Chalcidoidea</taxon>
        <taxon>Pteromalidae</taxon>
        <taxon>Pteromalinae</taxon>
        <taxon>Trichomalopsis</taxon>
    </lineage>
</organism>
<feature type="compositionally biased region" description="Basic and acidic residues" evidence="1">
    <location>
        <begin position="824"/>
        <end position="853"/>
    </location>
</feature>
<feature type="region of interest" description="Disordered" evidence="1">
    <location>
        <begin position="545"/>
        <end position="648"/>
    </location>
</feature>
<dbReference type="InterPro" id="IPR038991">
    <property type="entry name" value="CAAP1"/>
</dbReference>
<gene>
    <name evidence="2" type="ORF">TSAR_008276</name>
</gene>
<feature type="compositionally biased region" description="Acidic residues" evidence="1">
    <location>
        <begin position="410"/>
        <end position="426"/>
    </location>
</feature>
<feature type="region of interest" description="Disordered" evidence="1">
    <location>
        <begin position="291"/>
        <end position="526"/>
    </location>
</feature>
<dbReference type="Proteomes" id="UP000215335">
    <property type="component" value="Unassembled WGS sequence"/>
</dbReference>
<feature type="compositionally biased region" description="Basic and acidic residues" evidence="1">
    <location>
        <begin position="427"/>
        <end position="438"/>
    </location>
</feature>
<dbReference type="OrthoDB" id="10064012at2759"/>
<evidence type="ECO:0008006" key="4">
    <source>
        <dbReference type="Google" id="ProtNLM"/>
    </source>
</evidence>
<feature type="region of interest" description="Disordered" evidence="1">
    <location>
        <begin position="1"/>
        <end position="45"/>
    </location>
</feature>
<comment type="caution">
    <text evidence="2">The sequence shown here is derived from an EMBL/GenBank/DDBJ whole genome shotgun (WGS) entry which is preliminary data.</text>
</comment>
<name>A0A232FFE6_9HYME</name>
<feature type="compositionally biased region" description="Basic and acidic residues" evidence="1">
    <location>
        <begin position="337"/>
        <end position="376"/>
    </location>
</feature>
<feature type="region of interest" description="Disordered" evidence="1">
    <location>
        <begin position="223"/>
        <end position="261"/>
    </location>
</feature>
<dbReference type="EMBL" id="NNAY01000346">
    <property type="protein sequence ID" value="OXU29037.1"/>
    <property type="molecule type" value="Genomic_DNA"/>
</dbReference>
<feature type="region of interest" description="Disordered" evidence="1">
    <location>
        <begin position="140"/>
        <end position="204"/>
    </location>
</feature>
<dbReference type="STRING" id="543379.A0A232FFE6"/>
<feature type="compositionally biased region" description="Basic and acidic residues" evidence="1">
    <location>
        <begin position="466"/>
        <end position="486"/>
    </location>
</feature>
<feature type="compositionally biased region" description="Basic and acidic residues" evidence="1">
    <location>
        <begin position="159"/>
        <end position="170"/>
    </location>
</feature>
<dbReference type="PANTHER" id="PTHR14740">
    <property type="entry name" value="CASPASE ACTIVITY AND APOPTOSIS INHIBITOR 1"/>
    <property type="match status" value="1"/>
</dbReference>
<dbReference type="AlphaFoldDB" id="A0A232FFE6"/>
<feature type="compositionally biased region" description="Basic and acidic residues" evidence="1">
    <location>
        <begin position="311"/>
        <end position="329"/>
    </location>
</feature>
<evidence type="ECO:0000256" key="1">
    <source>
        <dbReference type="SAM" id="MobiDB-lite"/>
    </source>
</evidence>
<dbReference type="Pfam" id="PF15335">
    <property type="entry name" value="CAAP1"/>
    <property type="match status" value="1"/>
</dbReference>
<accession>A0A232FFE6</accession>
<feature type="compositionally biased region" description="Polar residues" evidence="1">
    <location>
        <begin position="587"/>
        <end position="600"/>
    </location>
</feature>
<proteinExistence type="predicted"/>
<evidence type="ECO:0000313" key="2">
    <source>
        <dbReference type="EMBL" id="OXU29037.1"/>
    </source>
</evidence>
<feature type="compositionally biased region" description="Basic and acidic residues" evidence="1">
    <location>
        <begin position="562"/>
        <end position="581"/>
    </location>
</feature>
<dbReference type="GO" id="GO:0042981">
    <property type="term" value="P:regulation of apoptotic process"/>
    <property type="evidence" value="ECO:0007669"/>
    <property type="project" value="InterPro"/>
</dbReference>
<feature type="compositionally biased region" description="Low complexity" evidence="1">
    <location>
        <begin position="234"/>
        <end position="247"/>
    </location>
</feature>
<feature type="compositionally biased region" description="Polar residues" evidence="1">
    <location>
        <begin position="801"/>
        <end position="818"/>
    </location>
</feature>
<reference evidence="2 3" key="1">
    <citation type="journal article" date="2017" name="Curr. Biol.">
        <title>The Evolution of Venom by Co-option of Single-Copy Genes.</title>
        <authorList>
            <person name="Martinson E.O."/>
            <person name="Mrinalini"/>
            <person name="Kelkar Y.D."/>
            <person name="Chang C.H."/>
            <person name="Werren J.H."/>
        </authorList>
    </citation>
    <scope>NUCLEOTIDE SEQUENCE [LARGE SCALE GENOMIC DNA]</scope>
    <source>
        <strain evidence="2 3">Alberta</strain>
        <tissue evidence="2">Whole body</tissue>
    </source>
</reference>
<feature type="compositionally biased region" description="Basic residues" evidence="1">
    <location>
        <begin position="1"/>
        <end position="12"/>
    </location>
</feature>
<feature type="region of interest" description="Disordered" evidence="1">
    <location>
        <begin position="797"/>
        <end position="902"/>
    </location>
</feature>
<sequence length="902" mass="100939">MSVKKMKMKRARMSSEESHSISSVSSSVSSSSSSDEETDAKDLKPIKEYLSNRKELAAQLFKSVKAEKIRMMLPQILKKVEFSDLEELCAAELTGMSKQRIISILNGQEMQGSSNTEDSDDSGPSLEIISDTEWLSEDETNVKVEGVKNNKNAKKLKKKSQDQKKADLKSKLKPKGKGSNIKIKTEKIKTEKKEKEKVKEKEGESLLDLLELEMRARAIRALIRKEESTPDSKATNAQSNNLSNNASGSETSNDAKSRQVSLKEQLEKIDVLMKHGEDEDVYVVINPAPTIELLSSESENEDGSKRVNKRLVSEREAKSQKDQENEQAAKAKNFNVNEDKVTTNNKDAIEENSLNKEKDKLVQEKKESKEKDKSANDKQTANQKENSNLPMSVTEENTCITSTNPSIPPEELEEGEIIDNDDEESVNEEKKIGDDSPSRRIIKKVKKNPNIRSRKVNQENDDSDMESNKEKATEKERADSKKDKSSSKTKKPLVSEEPIEIEDSPTRTNETEKIVSSNVVNEDSNSKLDIFDDKALDIDEIINLDDYPDDMDDLERSQANQEKNDPTKEADSSVKESDKVMTKKTGSETWASRYYQQDDVQNVIKESKIQSEIRKRLRERQRQSKLNNSPKLKDPEESQGPEVVIPKPTGSVEEYLALKGISSGACSEIIEGKSDSVGSFKSLKTDDSQSGDNSTIVRNNLATNSDIITDNKDDSSEIPTRVTEQPISIVKKPKLFEDIDFAKKVNSLLNENSSVEPVNSTPTCLERINLILSDKKIIIKEDEPLNNRKIILLKSPEKSDTQIQTTESGRDTTTSMDVETSAAIHDDSSVNKEIVDNKRSKESTSSPLRHDVNTPKSDSSEDNVIVRIDSALPQETLPAEEVAAQTEETISNDPETSELRPD</sequence>
<feature type="compositionally biased region" description="Low complexity" evidence="1">
    <location>
        <begin position="20"/>
        <end position="33"/>
    </location>
</feature>
<feature type="compositionally biased region" description="Polar residues" evidence="1">
    <location>
        <begin position="248"/>
        <end position="261"/>
    </location>
</feature>
<protein>
    <recommendedName>
        <fullName evidence="4">Caspase activity and apoptosis inhibitor 1</fullName>
    </recommendedName>
</protein>
<feature type="compositionally biased region" description="Basic and acidic residues" evidence="1">
    <location>
        <begin position="605"/>
        <end position="614"/>
    </location>
</feature>
<evidence type="ECO:0000313" key="3">
    <source>
        <dbReference type="Proteomes" id="UP000215335"/>
    </source>
</evidence>
<feature type="compositionally biased region" description="Polar residues" evidence="1">
    <location>
        <begin position="377"/>
        <end position="404"/>
    </location>
</feature>